<evidence type="ECO:0000313" key="8">
    <source>
        <dbReference type="EMBL" id="KAK8753771.1"/>
    </source>
</evidence>
<keyword evidence="3 6" id="KW-1133">Transmembrane helix</keyword>
<organism evidence="8 9">
    <name type="scientific">Cherax quadricarinatus</name>
    <name type="common">Australian red claw crayfish</name>
    <dbReference type="NCBI Taxonomy" id="27406"/>
    <lineage>
        <taxon>Eukaryota</taxon>
        <taxon>Metazoa</taxon>
        <taxon>Ecdysozoa</taxon>
        <taxon>Arthropoda</taxon>
        <taxon>Crustacea</taxon>
        <taxon>Multicrustacea</taxon>
        <taxon>Malacostraca</taxon>
        <taxon>Eumalacostraca</taxon>
        <taxon>Eucarida</taxon>
        <taxon>Decapoda</taxon>
        <taxon>Pleocyemata</taxon>
        <taxon>Astacidea</taxon>
        <taxon>Parastacoidea</taxon>
        <taxon>Parastacidae</taxon>
        <taxon>Cherax</taxon>
    </lineage>
</organism>
<dbReference type="PROSITE" id="PS50801">
    <property type="entry name" value="STAS"/>
    <property type="match status" value="1"/>
</dbReference>
<evidence type="ECO:0000256" key="5">
    <source>
        <dbReference type="SAM" id="MobiDB-lite"/>
    </source>
</evidence>
<keyword evidence="9" id="KW-1185">Reference proteome</keyword>
<dbReference type="InterPro" id="IPR036513">
    <property type="entry name" value="STAS_dom_sf"/>
</dbReference>
<dbReference type="GO" id="GO:0016020">
    <property type="term" value="C:membrane"/>
    <property type="evidence" value="ECO:0007669"/>
    <property type="project" value="UniProtKB-SubCell"/>
</dbReference>
<evidence type="ECO:0000256" key="6">
    <source>
        <dbReference type="SAM" id="Phobius"/>
    </source>
</evidence>
<gene>
    <name evidence="8" type="ORF">OTU49_001524</name>
</gene>
<feature type="compositionally biased region" description="Polar residues" evidence="5">
    <location>
        <begin position="648"/>
        <end position="687"/>
    </location>
</feature>
<keyword evidence="2 6" id="KW-0812">Transmembrane</keyword>
<feature type="transmembrane region" description="Helical" evidence="6">
    <location>
        <begin position="441"/>
        <end position="464"/>
    </location>
</feature>
<dbReference type="InterPro" id="IPR011547">
    <property type="entry name" value="SLC26A/SulP_dom"/>
</dbReference>
<dbReference type="AlphaFoldDB" id="A0AAW0YQM7"/>
<dbReference type="Gene3D" id="3.30.750.24">
    <property type="entry name" value="STAS domain"/>
    <property type="match status" value="1"/>
</dbReference>
<evidence type="ECO:0000256" key="1">
    <source>
        <dbReference type="ARBA" id="ARBA00004141"/>
    </source>
</evidence>
<proteinExistence type="predicted"/>
<sequence length="793" mass="86746">MLIEDEGDFSPVSTSRDNTCTGQVHVVRPTLTLAQRRHNYQYNSPCKPGWRAEWRRMVRAWFRCSRRRVWGLVVARLPVLAWLPRYDPRKELFSDFVSGATVGIVQIPQGMAYALLAGLPPITGLYMAFFPVLVYVILGTSRHVSMGTFAIASLMMAKVVGELSSEDPGGSVSPTLSNTTLEIIDNDTTFLFSTSTTTTHDTQDTQYTPQQIGAILALAVGIWEVSLAVVQMGELYGMFLNDMLISGFTTGVAVHVMTSQIKYLLGISITRYNGPFKIIYTYRDVVDQLTLVNPVVMVVSLSSTVVLVFTNEVIKPRARKYTKLPIPIELLAVVVGTAVSYLINLENNYHVRVLGDIPTGLPAPSIPPLELLPRVAVDALIIGVVGYTTTLSMAKIFAKRQGYTIDATQELYAQGVSNMFGSFFSCGPMAASLSRSLIQEAVGGASLLTAFISCAFIVIVLLFIGPAFETLPNCVLSTIIVVSMKGLFMQFQDFVSLWVVSRLDALIWFITFNVTVFVDMDYGLMAGLGVSLVVLLARSQRPPTARLGHVPHTDVYLDVNKYQLAVEVAGVSIFQFGGALHFANAEYFRSELLSMLGLDLTASNLRLLQQPPSPHSTKPLQPSEAGVTPVNGSRVTSSYTQETLDIQLQQTPADRTTSHTRNTLDIQLQQTPADRTTSHTLDTQQTPAEREATDPSTTFLTNPAVEWVVVEMSGVTYVDTTGAKLLTRLHKELGDSGVILCLAAVSERVQERLARCGALEVISKDLVFHSTHDALTVITNSQLNLPSLNAACL</sequence>
<comment type="caution">
    <text evidence="8">The sequence shown here is derived from an EMBL/GenBank/DDBJ whole genome shotgun (WGS) entry which is preliminary data.</text>
</comment>
<evidence type="ECO:0000256" key="2">
    <source>
        <dbReference type="ARBA" id="ARBA00022692"/>
    </source>
</evidence>
<dbReference type="Proteomes" id="UP001445076">
    <property type="component" value="Unassembled WGS sequence"/>
</dbReference>
<comment type="subcellular location">
    <subcellularLocation>
        <location evidence="1">Membrane</location>
        <topology evidence="1">Multi-pass membrane protein</topology>
    </subcellularLocation>
</comment>
<reference evidence="8 9" key="1">
    <citation type="journal article" date="2024" name="BMC Genomics">
        <title>Genome assembly of redclaw crayfish (Cherax quadricarinatus) provides insights into its immune adaptation and hypoxia tolerance.</title>
        <authorList>
            <person name="Liu Z."/>
            <person name="Zheng J."/>
            <person name="Li H."/>
            <person name="Fang K."/>
            <person name="Wang S."/>
            <person name="He J."/>
            <person name="Zhou D."/>
            <person name="Weng S."/>
            <person name="Chi M."/>
            <person name="Gu Z."/>
            <person name="He J."/>
            <person name="Li F."/>
            <person name="Wang M."/>
        </authorList>
    </citation>
    <scope>NUCLEOTIDE SEQUENCE [LARGE SCALE GENOMIC DNA]</scope>
    <source>
        <strain evidence="8">ZL_2023a</strain>
    </source>
</reference>
<dbReference type="InterPro" id="IPR001902">
    <property type="entry name" value="SLC26A/SulP_fam"/>
</dbReference>
<evidence type="ECO:0000259" key="7">
    <source>
        <dbReference type="PROSITE" id="PS50801"/>
    </source>
</evidence>
<dbReference type="Pfam" id="PF00916">
    <property type="entry name" value="Sulfate_transp"/>
    <property type="match status" value="1"/>
</dbReference>
<feature type="transmembrane region" description="Helical" evidence="6">
    <location>
        <begin position="291"/>
        <end position="314"/>
    </location>
</feature>
<dbReference type="InterPro" id="IPR002645">
    <property type="entry name" value="STAS_dom"/>
</dbReference>
<feature type="domain" description="STAS" evidence="7">
    <location>
        <begin position="561"/>
        <end position="778"/>
    </location>
</feature>
<evidence type="ECO:0000256" key="3">
    <source>
        <dbReference type="ARBA" id="ARBA00022989"/>
    </source>
</evidence>
<keyword evidence="4 6" id="KW-0472">Membrane</keyword>
<dbReference type="GO" id="GO:0055085">
    <property type="term" value="P:transmembrane transport"/>
    <property type="evidence" value="ECO:0007669"/>
    <property type="project" value="InterPro"/>
</dbReference>
<evidence type="ECO:0000256" key="4">
    <source>
        <dbReference type="ARBA" id="ARBA00023136"/>
    </source>
</evidence>
<name>A0AAW0YQM7_CHEQU</name>
<dbReference type="SUPFAM" id="SSF52091">
    <property type="entry name" value="SpoIIaa-like"/>
    <property type="match status" value="1"/>
</dbReference>
<dbReference type="EMBL" id="JARKIK010000002">
    <property type="protein sequence ID" value="KAK8753771.1"/>
    <property type="molecule type" value="Genomic_DNA"/>
</dbReference>
<evidence type="ECO:0000313" key="9">
    <source>
        <dbReference type="Proteomes" id="UP001445076"/>
    </source>
</evidence>
<dbReference type="Pfam" id="PF01740">
    <property type="entry name" value="STAS"/>
    <property type="match status" value="1"/>
</dbReference>
<feature type="transmembrane region" description="Helical" evidence="6">
    <location>
        <begin position="326"/>
        <end position="343"/>
    </location>
</feature>
<dbReference type="PANTHER" id="PTHR11814">
    <property type="entry name" value="SULFATE TRANSPORTER"/>
    <property type="match status" value="1"/>
</dbReference>
<feature type="transmembrane region" description="Helical" evidence="6">
    <location>
        <begin position="520"/>
        <end position="537"/>
    </location>
</feature>
<dbReference type="CDD" id="cd07042">
    <property type="entry name" value="STAS_SulP_like_sulfate_transporter"/>
    <property type="match status" value="1"/>
</dbReference>
<accession>A0AAW0YQM7</accession>
<feature type="region of interest" description="Disordered" evidence="5">
    <location>
        <begin position="648"/>
        <end position="696"/>
    </location>
</feature>
<feature type="transmembrane region" description="Helical" evidence="6">
    <location>
        <begin position="112"/>
        <end position="138"/>
    </location>
</feature>
<feature type="region of interest" description="Disordered" evidence="5">
    <location>
        <begin position="609"/>
        <end position="633"/>
    </location>
</feature>
<feature type="transmembrane region" description="Helical" evidence="6">
    <location>
        <begin position="212"/>
        <end position="233"/>
    </location>
</feature>
<dbReference type="NCBIfam" id="TIGR00815">
    <property type="entry name" value="sulP"/>
    <property type="match status" value="1"/>
</dbReference>
<protein>
    <recommendedName>
        <fullName evidence="7">STAS domain-containing protein</fullName>
    </recommendedName>
</protein>